<feature type="region of interest" description="Disordered" evidence="2">
    <location>
        <begin position="477"/>
        <end position="520"/>
    </location>
</feature>
<sequence length="520" mass="58112">MEGLNKAEDFDDFFDTPGRSIHDGGLSDDSQTGIHTATYSKHDRHQRKSVSSETDGSASESLTENAKKKRNRSPHESDLSRSEGGSATSTSSRSSRRGENLSSGDSRSGKNVRIERRDSKSNAEEKLGSLDSHWRESLSSTCSRDSRSGKNSLRENKRSCLEKPTSSTHAGKYVNKPKKRSESSSSVTSSSCSDDSDNSDREQCFITNKVAEVKQQAWVKDSGDSSAHRYSIERPKTAKRMCDSDSDMTDVSPISSPRDGFLNGHGENTSHSRSHEPKSVHFKKYKPVSLNEETTAHRDYADNGNAIDLNILMKAVSEIEKEKRVKAQTRRVMFEPVQAKSCGKTNYTFSCDDTDRIEKENKRLLQEILKCMHSNSEKRQQKVADPSIKRSTLTASAINRRRDQKRIENENLAFLKRLQSVRPSKGISRQEQLHAYNSTVLHGVPISALHPAPSYRTLHSDRSSNFSMADSLDHRTYSQNSLRSTASLSVSSASSHQSSRAGSRPTSAKMAERPPWNDRW</sequence>
<proteinExistence type="inferred from homology"/>
<dbReference type="AlphaFoldDB" id="A0A2T7PMN5"/>
<dbReference type="GO" id="GO:0007283">
    <property type="term" value="P:spermatogenesis"/>
    <property type="evidence" value="ECO:0007669"/>
    <property type="project" value="TreeGrafter"/>
</dbReference>
<feature type="compositionally biased region" description="Low complexity" evidence="2">
    <location>
        <begin position="481"/>
        <end position="504"/>
    </location>
</feature>
<feature type="region of interest" description="Disordered" evidence="2">
    <location>
        <begin position="235"/>
        <end position="281"/>
    </location>
</feature>
<dbReference type="STRING" id="400727.A0A2T7PMN5"/>
<comment type="caution">
    <text evidence="3">The sequence shown here is derived from an EMBL/GenBank/DDBJ whole genome shotgun (WGS) entry which is preliminary data.</text>
</comment>
<feature type="compositionally biased region" description="Basic and acidic residues" evidence="2">
    <location>
        <begin position="144"/>
        <end position="161"/>
    </location>
</feature>
<reference evidence="3 4" key="1">
    <citation type="submission" date="2018-04" db="EMBL/GenBank/DDBJ databases">
        <title>The genome of golden apple snail Pomacea canaliculata provides insight into stress tolerance and invasive adaptation.</title>
        <authorList>
            <person name="Liu C."/>
            <person name="Liu B."/>
            <person name="Ren Y."/>
            <person name="Zhang Y."/>
            <person name="Wang H."/>
            <person name="Li S."/>
            <person name="Jiang F."/>
            <person name="Yin L."/>
            <person name="Zhang G."/>
            <person name="Qian W."/>
            <person name="Fan W."/>
        </authorList>
    </citation>
    <scope>NUCLEOTIDE SEQUENCE [LARGE SCALE GENOMIC DNA]</scope>
    <source>
        <strain evidence="3">SZHN2017</strain>
        <tissue evidence="3">Muscle</tissue>
    </source>
</reference>
<dbReference type="EMBL" id="PZQS01000003">
    <property type="protein sequence ID" value="PVD34698.1"/>
    <property type="molecule type" value="Genomic_DNA"/>
</dbReference>
<evidence type="ECO:0000313" key="3">
    <source>
        <dbReference type="EMBL" id="PVD34698.1"/>
    </source>
</evidence>
<dbReference type="PANTHER" id="PTHR23035:SF1">
    <property type="entry name" value="CILIA- AND FLAGELLA-ASSOCIATED PROTEIN 97"/>
    <property type="match status" value="1"/>
</dbReference>
<keyword evidence="4" id="KW-1185">Reference proteome</keyword>
<dbReference type="InterPro" id="IPR029488">
    <property type="entry name" value="Hmw/CFAP97"/>
</dbReference>
<comment type="similarity">
    <text evidence="1">Belongs to the CFAP97 family.</text>
</comment>
<evidence type="ECO:0008006" key="5">
    <source>
        <dbReference type="Google" id="ProtNLM"/>
    </source>
</evidence>
<dbReference type="InterPro" id="IPR038791">
    <property type="entry name" value="Cfap97/Hemingway"/>
</dbReference>
<protein>
    <recommendedName>
        <fullName evidence="5">Cilia- and flagella-associated protein 97</fullName>
    </recommendedName>
</protein>
<evidence type="ECO:0000313" key="4">
    <source>
        <dbReference type="Proteomes" id="UP000245119"/>
    </source>
</evidence>
<accession>A0A2T7PMN5</accession>
<evidence type="ECO:0000256" key="2">
    <source>
        <dbReference type="SAM" id="MobiDB-lite"/>
    </source>
</evidence>
<feature type="region of interest" description="Disordered" evidence="2">
    <location>
        <begin position="1"/>
        <end position="200"/>
    </location>
</feature>
<feature type="compositionally biased region" description="Polar residues" evidence="2">
    <location>
        <begin position="49"/>
        <end position="64"/>
    </location>
</feature>
<dbReference type="OrthoDB" id="515313at2759"/>
<name>A0A2T7PMN5_POMCA</name>
<feature type="compositionally biased region" description="Basic and acidic residues" evidence="2">
    <location>
        <begin position="112"/>
        <end position="136"/>
    </location>
</feature>
<evidence type="ECO:0000256" key="1">
    <source>
        <dbReference type="ARBA" id="ARBA00008315"/>
    </source>
</evidence>
<feature type="compositionally biased region" description="Basic and acidic residues" evidence="2">
    <location>
        <begin position="510"/>
        <end position="520"/>
    </location>
</feature>
<dbReference type="Proteomes" id="UP000245119">
    <property type="component" value="Linkage Group LG3"/>
</dbReference>
<feature type="compositionally biased region" description="Basic and acidic residues" evidence="2">
    <location>
        <begin position="268"/>
        <end position="279"/>
    </location>
</feature>
<gene>
    <name evidence="3" type="ORF">C0Q70_05975</name>
</gene>
<dbReference type="Pfam" id="PF13879">
    <property type="entry name" value="Hmw_CFAP97"/>
    <property type="match status" value="1"/>
</dbReference>
<feature type="compositionally biased region" description="Low complexity" evidence="2">
    <location>
        <begin position="82"/>
        <end position="93"/>
    </location>
</feature>
<dbReference type="PANTHER" id="PTHR23035">
    <property type="entry name" value="CILIA- AND FLAGELLA-ASSOCIATED PROTEIN 97-RELATED"/>
    <property type="match status" value="1"/>
</dbReference>
<organism evidence="3 4">
    <name type="scientific">Pomacea canaliculata</name>
    <name type="common">Golden apple snail</name>
    <dbReference type="NCBI Taxonomy" id="400727"/>
    <lineage>
        <taxon>Eukaryota</taxon>
        <taxon>Metazoa</taxon>
        <taxon>Spiralia</taxon>
        <taxon>Lophotrochozoa</taxon>
        <taxon>Mollusca</taxon>
        <taxon>Gastropoda</taxon>
        <taxon>Caenogastropoda</taxon>
        <taxon>Architaenioglossa</taxon>
        <taxon>Ampullarioidea</taxon>
        <taxon>Ampullariidae</taxon>
        <taxon>Pomacea</taxon>
    </lineage>
</organism>
<feature type="compositionally biased region" description="Polar residues" evidence="2">
    <location>
        <begin position="28"/>
        <end position="39"/>
    </location>
</feature>
<feature type="compositionally biased region" description="Low complexity" evidence="2">
    <location>
        <begin position="183"/>
        <end position="193"/>
    </location>
</feature>